<dbReference type="CDD" id="cd04332">
    <property type="entry name" value="YbaK_like"/>
    <property type="match status" value="1"/>
</dbReference>
<dbReference type="Gene3D" id="3.90.960.10">
    <property type="entry name" value="YbaK/aminoacyl-tRNA synthetase-associated domain"/>
    <property type="match status" value="1"/>
</dbReference>
<feature type="domain" description="YbaK/aminoacyl-tRNA synthetase-associated" evidence="2">
    <location>
        <begin position="22"/>
        <end position="117"/>
    </location>
</feature>
<protein>
    <recommendedName>
        <fullName evidence="2">YbaK/aminoacyl-tRNA synthetase-associated domain-containing protein</fullName>
    </recommendedName>
</protein>
<evidence type="ECO:0000313" key="3">
    <source>
        <dbReference type="EMBL" id="JAC76814.1"/>
    </source>
</evidence>
<name>A0A061S1C9_9CHLO</name>
<dbReference type="GO" id="GO:0002161">
    <property type="term" value="F:aminoacyl-tRNA deacylase activity"/>
    <property type="evidence" value="ECO:0007669"/>
    <property type="project" value="InterPro"/>
</dbReference>
<feature type="non-terminal residue" evidence="3">
    <location>
        <position position="1"/>
    </location>
</feature>
<dbReference type="InterPro" id="IPR036754">
    <property type="entry name" value="YbaK/aa-tRNA-synt-asso_dom_sf"/>
</dbReference>
<evidence type="ECO:0000256" key="1">
    <source>
        <dbReference type="SAM" id="MobiDB-lite"/>
    </source>
</evidence>
<accession>A0A061S1C9</accession>
<proteinExistence type="predicted"/>
<evidence type="ECO:0000259" key="2">
    <source>
        <dbReference type="Pfam" id="PF04073"/>
    </source>
</evidence>
<gene>
    <name evidence="3" type="ORF">TSPGSL018_19193</name>
</gene>
<dbReference type="EMBL" id="GBEZ01008743">
    <property type="protein sequence ID" value="JAC76814.1"/>
    <property type="molecule type" value="Transcribed_RNA"/>
</dbReference>
<organism evidence="3">
    <name type="scientific">Tetraselmis sp. GSL018</name>
    <dbReference type="NCBI Taxonomy" id="582737"/>
    <lineage>
        <taxon>Eukaryota</taxon>
        <taxon>Viridiplantae</taxon>
        <taxon>Chlorophyta</taxon>
        <taxon>core chlorophytes</taxon>
        <taxon>Chlorodendrophyceae</taxon>
        <taxon>Chlorodendrales</taxon>
        <taxon>Chlorodendraceae</taxon>
        <taxon>Tetraselmis</taxon>
    </lineage>
</organism>
<dbReference type="Pfam" id="PF04073">
    <property type="entry name" value="tRNA_edit"/>
    <property type="match status" value="1"/>
</dbReference>
<reference evidence="3" key="1">
    <citation type="submission" date="2014-05" db="EMBL/GenBank/DDBJ databases">
        <title>The transcriptome of the halophilic microalga Tetraselmis sp. GSL018 isolated from the Great Salt Lake, Utah.</title>
        <authorList>
            <person name="Jinkerson R.E."/>
            <person name="D'Adamo S."/>
            <person name="Posewitz M.C."/>
        </authorList>
    </citation>
    <scope>NUCLEOTIDE SEQUENCE</scope>
    <source>
        <strain evidence="3">GSL018</strain>
    </source>
</reference>
<sequence length="292" mass="30319">ASGVPEALRVIGSPSSPAGGNPLATASGASSALGVAAGSIVKTMGLLQGGRRWVLALPGDARADLRKVAECIGCSRRSLRAASGEELLDSFGYPAGMLPPFGLPAGVRCLVDSGLAAAGQTPDPARGRPRGLLYCSSGAAGSVVALSAAVLLELSGGRAADLCRRDAAEAAESDPPPLTEERATAHAPPTSSRRRGFPATARRGRRRIFAPHRQRRGRRGHSQARANTPPPPFLPQRLTTAAVETAFPPARPLRPLLWRTVRLPTGLRYLFSLPVPASSLPSLLICPSFRTG</sequence>
<feature type="compositionally biased region" description="Basic residues" evidence="1">
    <location>
        <begin position="192"/>
        <end position="222"/>
    </location>
</feature>
<dbReference type="InterPro" id="IPR007214">
    <property type="entry name" value="YbaK/aa-tRNA-synth-assoc-dom"/>
</dbReference>
<dbReference type="AlphaFoldDB" id="A0A061S1C9"/>
<dbReference type="SUPFAM" id="SSF55826">
    <property type="entry name" value="YbaK/ProRS associated domain"/>
    <property type="match status" value="1"/>
</dbReference>
<feature type="non-terminal residue" evidence="3">
    <location>
        <position position="292"/>
    </location>
</feature>
<feature type="region of interest" description="Disordered" evidence="1">
    <location>
        <begin position="166"/>
        <end position="235"/>
    </location>
</feature>